<dbReference type="FunFam" id="2.130.10.10:FF:000190">
    <property type="entry name" value="Nuclear pore complex subunit"/>
    <property type="match status" value="1"/>
</dbReference>
<organism evidence="5 6">
    <name type="scientific">Venustampulla echinocandica</name>
    <dbReference type="NCBI Taxonomy" id="2656787"/>
    <lineage>
        <taxon>Eukaryota</taxon>
        <taxon>Fungi</taxon>
        <taxon>Dikarya</taxon>
        <taxon>Ascomycota</taxon>
        <taxon>Pezizomycotina</taxon>
        <taxon>Leotiomycetes</taxon>
        <taxon>Helotiales</taxon>
        <taxon>Pleuroascaceae</taxon>
        <taxon>Venustampulla</taxon>
    </lineage>
</organism>
<dbReference type="Gene3D" id="2.130.10.10">
    <property type="entry name" value="YVTN repeat-like/Quinoprotein amine dehydrogenase"/>
    <property type="match status" value="1"/>
</dbReference>
<sequence>MAGLFGSSSTASQANTLGDLSKDVALNNPPSDSISDLSFSPQADYLAVASWDNKVSIYQITANGGSEGKAQIAHEAPALSCAWSSDGTKVVGAGADKAARMIDLNSGAVQQVAAHTQPIRCARFFNVPASGAQMLVTGSWDKTVKYWDLRQSTAVASLDVQDRVYTLDTKGPLLVVGTADRYINIINLNEPTKFYKTMQSPLKWQTRVVSCFGDSSGFAVGSIEGRCAIQYVEEKDASSNFSFKCHRDPPQNNITNVYSVNAISFHPQHGTFSTAGSDGTFHFWDGVAKHRLKGYPSVGGTIPATAFNKDGNIFAYAVSYDWSKGYANNTPQYPNKVMMHPVTPEECKPRPSVKKR</sequence>
<proteinExistence type="inferred from homology"/>
<dbReference type="OrthoDB" id="256303at2759"/>
<evidence type="ECO:0000256" key="4">
    <source>
        <dbReference type="PROSITE-ProRule" id="PRU00221"/>
    </source>
</evidence>
<evidence type="ECO:0000256" key="1">
    <source>
        <dbReference type="ARBA" id="ARBA00007830"/>
    </source>
</evidence>
<keyword evidence="3" id="KW-0677">Repeat</keyword>
<feature type="repeat" description="WD" evidence="4">
    <location>
        <begin position="112"/>
        <end position="157"/>
    </location>
</feature>
<dbReference type="InterPro" id="IPR036322">
    <property type="entry name" value="WD40_repeat_dom_sf"/>
</dbReference>
<dbReference type="SMART" id="SM00320">
    <property type="entry name" value="WD40"/>
    <property type="match status" value="5"/>
</dbReference>
<accession>A0A370TQW3</accession>
<keyword evidence="2 4" id="KW-0853">WD repeat</keyword>
<evidence type="ECO:0000313" key="6">
    <source>
        <dbReference type="Proteomes" id="UP000254866"/>
    </source>
</evidence>
<gene>
    <name evidence="5" type="ORF">BP5553_05359</name>
</gene>
<comment type="similarity">
    <text evidence="1">Belongs to the WD repeat rae1 family.</text>
</comment>
<evidence type="ECO:0000256" key="2">
    <source>
        <dbReference type="ARBA" id="ARBA00022574"/>
    </source>
</evidence>
<evidence type="ECO:0000313" key="5">
    <source>
        <dbReference type="EMBL" id="RDL37926.1"/>
    </source>
</evidence>
<dbReference type="AlphaFoldDB" id="A0A370TQW3"/>
<feature type="repeat" description="WD" evidence="4">
    <location>
        <begin position="260"/>
        <end position="285"/>
    </location>
</feature>
<dbReference type="GeneID" id="43598208"/>
<dbReference type="Proteomes" id="UP000254866">
    <property type="component" value="Unassembled WGS sequence"/>
</dbReference>
<keyword evidence="6" id="KW-1185">Reference proteome</keyword>
<name>A0A370TQW3_9HELO</name>
<dbReference type="PANTHER" id="PTHR10971">
    <property type="entry name" value="MRNA EXPORT FACTOR AND BUB3"/>
    <property type="match status" value="1"/>
</dbReference>
<protein>
    <submittedName>
        <fullName evidence="5">Putative Poly(A)+ RNA export protein</fullName>
    </submittedName>
</protein>
<dbReference type="STRING" id="2656787.A0A370TQW3"/>
<comment type="caution">
    <text evidence="5">The sequence shown here is derived from an EMBL/GenBank/DDBJ whole genome shotgun (WGS) entry which is preliminary data.</text>
</comment>
<dbReference type="InterPro" id="IPR001680">
    <property type="entry name" value="WD40_rpt"/>
</dbReference>
<evidence type="ECO:0000256" key="3">
    <source>
        <dbReference type="ARBA" id="ARBA00022737"/>
    </source>
</evidence>
<dbReference type="EMBL" id="NPIC01000003">
    <property type="protein sequence ID" value="RDL37926.1"/>
    <property type="molecule type" value="Genomic_DNA"/>
</dbReference>
<dbReference type="InterPro" id="IPR015943">
    <property type="entry name" value="WD40/YVTN_repeat-like_dom_sf"/>
</dbReference>
<dbReference type="SUPFAM" id="SSF50978">
    <property type="entry name" value="WD40 repeat-like"/>
    <property type="match status" value="1"/>
</dbReference>
<dbReference type="Pfam" id="PF00400">
    <property type="entry name" value="WD40"/>
    <property type="match status" value="4"/>
</dbReference>
<dbReference type="RefSeq" id="XP_031870582.1">
    <property type="nucleotide sequence ID" value="XM_032013982.1"/>
</dbReference>
<reference evidence="5 6" key="1">
    <citation type="journal article" date="2018" name="IMA Fungus">
        <title>IMA Genome-F 9: Draft genome sequence of Annulohypoxylon stygium, Aspergillus mulundensis, Berkeleyomyces basicola (syn. Thielaviopsis basicola), Ceratocystis smalleyi, two Cercospora beticola strains, Coleophoma cylindrospora, Fusarium fracticaudum, Phialophora cf. hyalina, and Morchella septimelata.</title>
        <authorList>
            <person name="Wingfield B.D."/>
            <person name="Bills G.F."/>
            <person name="Dong Y."/>
            <person name="Huang W."/>
            <person name="Nel W.J."/>
            <person name="Swalarsk-Parry B.S."/>
            <person name="Vaghefi N."/>
            <person name="Wilken P.M."/>
            <person name="An Z."/>
            <person name="de Beer Z.W."/>
            <person name="De Vos L."/>
            <person name="Chen L."/>
            <person name="Duong T.A."/>
            <person name="Gao Y."/>
            <person name="Hammerbacher A."/>
            <person name="Kikkert J.R."/>
            <person name="Li Y."/>
            <person name="Li H."/>
            <person name="Li K."/>
            <person name="Li Q."/>
            <person name="Liu X."/>
            <person name="Ma X."/>
            <person name="Naidoo K."/>
            <person name="Pethybridge S.J."/>
            <person name="Sun J."/>
            <person name="Steenkamp E.T."/>
            <person name="van der Nest M.A."/>
            <person name="van Wyk S."/>
            <person name="Wingfield M.J."/>
            <person name="Xiong C."/>
            <person name="Yue Q."/>
            <person name="Zhang X."/>
        </authorList>
    </citation>
    <scope>NUCLEOTIDE SEQUENCE [LARGE SCALE GENOMIC DNA]</scope>
    <source>
        <strain evidence="5 6">BP 5553</strain>
    </source>
</reference>
<dbReference type="PROSITE" id="PS50082">
    <property type="entry name" value="WD_REPEATS_2"/>
    <property type="match status" value="2"/>
</dbReference>